<sequence length="756" mass="83987">MNKVSVNTMRSIAKLDSGWTFHTSFDPSLITEAAAGEPVRLPHNAVDLELTYLDERSYQKEFGYQRALPWQPEYAGREITLEFDGAMANTVVWLNGRQVAAHKDGYTPFSVRLTGLLNENADNLLTVKIDGSENPEIPPFGGQIDYLTYAGIYRDVWLKLTDAVSIQRLKVQTSGELSDAKGVQVTGFLSNPTGVAITGTALVELCALDGRVLHQCSAEVNGDIFTAGFDGLAGLQRWELDAPTLYQVRVTLNTSAGSDQLATRFGFRTAAFTTEGFFLNGQPLKIRGLNRHQSFPYVGYAMGRRVQRKDADIVKHQLKCNLVRTSHYPQSKYFLDRCDEIGLLVLEEIPGWQHIGGQAWQDESVENVRRMIERDWNHPSIICWGVRINESPDHHEFYARTTALARELDSRTVGGIRCIDNSELLEDVYTMNDFFNGAGPDWLAGREPVPLRRPRAVTGLDHDVPYLVTEHTGHMFPTKRIDPEVRQAEHVSRHLQVMNASYGDPAIAGAIGWCMADYNTHKDFGAGDRVCHHGVLDIFREPKFAGHVYASQCSPAEQVVLEPVSYWARGEKDRCEVLPLVVLTNCDYVELTVGDMPPTRAEPDRERYPHLPHAPVIFDERHISVNAFGAWGMLWRDAVFTGYVDGKPVATVAVSGSPLPTKLQVQVDDTVLRADEKDATRVIVRALDQAGRLLPFLDDIATIEVSGAAKLLGPALLPIKGGVTGFWLETTGAAGEISVRVRTRRLGEQALTLRAD</sequence>
<evidence type="ECO:0000259" key="7">
    <source>
        <dbReference type="Pfam" id="PF02837"/>
    </source>
</evidence>
<dbReference type="SUPFAM" id="SSF49785">
    <property type="entry name" value="Galactose-binding domain-like"/>
    <property type="match status" value="1"/>
</dbReference>
<keyword evidence="3 4" id="KW-0326">Glycosidase</keyword>
<dbReference type="PROSITE" id="PS00719">
    <property type="entry name" value="GLYCOSYL_HYDROL_F2_1"/>
    <property type="match status" value="1"/>
</dbReference>
<dbReference type="GO" id="GO:0016787">
    <property type="term" value="F:hydrolase activity"/>
    <property type="evidence" value="ECO:0007669"/>
    <property type="project" value="UniProtKB-KW"/>
</dbReference>
<evidence type="ECO:0000259" key="6">
    <source>
        <dbReference type="Pfam" id="PF02836"/>
    </source>
</evidence>
<dbReference type="InterPro" id="IPR040605">
    <property type="entry name" value="Glyco_hydro2_dom5"/>
</dbReference>
<evidence type="ECO:0000256" key="2">
    <source>
        <dbReference type="ARBA" id="ARBA00022801"/>
    </source>
</evidence>
<feature type="domain" description="Glycoside hydrolase family 2" evidence="8">
    <location>
        <begin position="663"/>
        <end position="750"/>
    </location>
</feature>
<dbReference type="Pfam" id="PF02836">
    <property type="entry name" value="Glyco_hydro_2_C"/>
    <property type="match status" value="1"/>
</dbReference>
<dbReference type="Gene3D" id="2.60.120.260">
    <property type="entry name" value="Galactose-binding domain-like"/>
    <property type="match status" value="1"/>
</dbReference>
<dbReference type="InterPro" id="IPR013783">
    <property type="entry name" value="Ig-like_fold"/>
</dbReference>
<dbReference type="InterPro" id="IPR023230">
    <property type="entry name" value="Glyco_hydro_2_CS"/>
</dbReference>
<proteinExistence type="inferred from homology"/>
<dbReference type="InterPro" id="IPR051913">
    <property type="entry name" value="GH2_Domain-Containing"/>
</dbReference>
<dbReference type="EMBL" id="JAXCLA010000004">
    <property type="protein sequence ID" value="MDY0745256.1"/>
    <property type="molecule type" value="Genomic_DNA"/>
</dbReference>
<dbReference type="PRINTS" id="PR00132">
    <property type="entry name" value="GLHYDRLASE2"/>
</dbReference>
<organism evidence="9 10">
    <name type="scientific">Roseateles agri</name>
    <dbReference type="NCBI Taxonomy" id="3098619"/>
    <lineage>
        <taxon>Bacteria</taxon>
        <taxon>Pseudomonadati</taxon>
        <taxon>Pseudomonadota</taxon>
        <taxon>Betaproteobacteria</taxon>
        <taxon>Burkholderiales</taxon>
        <taxon>Sphaerotilaceae</taxon>
        <taxon>Roseateles</taxon>
    </lineage>
</organism>
<dbReference type="Proteomes" id="UP001285263">
    <property type="component" value="Unassembled WGS sequence"/>
</dbReference>
<protein>
    <submittedName>
        <fullName evidence="9">Glycoside hydrolase family 2 TIM barrel-domain containing protein</fullName>
    </submittedName>
</protein>
<dbReference type="Pfam" id="PF00703">
    <property type="entry name" value="Glyco_hydro_2"/>
    <property type="match status" value="1"/>
</dbReference>
<dbReference type="InterPro" id="IPR006101">
    <property type="entry name" value="Glyco_hydro_2"/>
</dbReference>
<evidence type="ECO:0000313" key="9">
    <source>
        <dbReference type="EMBL" id="MDY0745256.1"/>
    </source>
</evidence>
<comment type="similarity">
    <text evidence="1 4">Belongs to the glycosyl hydrolase 2 family.</text>
</comment>
<accession>A0ABU5DG57</accession>
<dbReference type="Pfam" id="PF02837">
    <property type="entry name" value="Glyco_hydro_2_N"/>
    <property type="match status" value="1"/>
</dbReference>
<dbReference type="Gene3D" id="3.20.20.80">
    <property type="entry name" value="Glycosidases"/>
    <property type="match status" value="1"/>
</dbReference>
<dbReference type="SUPFAM" id="SSF49303">
    <property type="entry name" value="beta-Galactosidase/glucuronidase domain"/>
    <property type="match status" value="1"/>
</dbReference>
<evidence type="ECO:0000256" key="3">
    <source>
        <dbReference type="ARBA" id="ARBA00023295"/>
    </source>
</evidence>
<keyword evidence="10" id="KW-1185">Reference proteome</keyword>
<dbReference type="InterPro" id="IPR006102">
    <property type="entry name" value="Ig-like_GH2"/>
</dbReference>
<dbReference type="InterPro" id="IPR017853">
    <property type="entry name" value="GH"/>
</dbReference>
<dbReference type="SUPFAM" id="SSF51445">
    <property type="entry name" value="(Trans)glycosidases"/>
    <property type="match status" value="1"/>
</dbReference>
<dbReference type="InterPro" id="IPR006103">
    <property type="entry name" value="Glyco_hydro_2_cat"/>
</dbReference>
<evidence type="ECO:0000256" key="1">
    <source>
        <dbReference type="ARBA" id="ARBA00007401"/>
    </source>
</evidence>
<dbReference type="Pfam" id="PF18565">
    <property type="entry name" value="Glyco_hydro2_C5"/>
    <property type="match status" value="1"/>
</dbReference>
<evidence type="ECO:0000313" key="10">
    <source>
        <dbReference type="Proteomes" id="UP001285263"/>
    </source>
</evidence>
<keyword evidence="2 4" id="KW-0378">Hydrolase</keyword>
<dbReference type="InterPro" id="IPR036156">
    <property type="entry name" value="Beta-gal/glucu_dom_sf"/>
</dbReference>
<gene>
    <name evidence="9" type="ORF">SNE35_12110</name>
</gene>
<evidence type="ECO:0000259" key="8">
    <source>
        <dbReference type="Pfam" id="PF18565"/>
    </source>
</evidence>
<dbReference type="Gene3D" id="2.60.40.10">
    <property type="entry name" value="Immunoglobulins"/>
    <property type="match status" value="1"/>
</dbReference>
<comment type="caution">
    <text evidence="9">The sequence shown here is derived from an EMBL/GenBank/DDBJ whole genome shotgun (WGS) entry which is preliminary data.</text>
</comment>
<dbReference type="InterPro" id="IPR008979">
    <property type="entry name" value="Galactose-bd-like_sf"/>
</dbReference>
<feature type="domain" description="Glycosyl hydrolases family 2 sugar binding" evidence="7">
    <location>
        <begin position="56"/>
        <end position="158"/>
    </location>
</feature>
<name>A0ABU5DG57_9BURK</name>
<dbReference type="PANTHER" id="PTHR42732:SF1">
    <property type="entry name" value="BETA-MANNOSIDASE"/>
    <property type="match status" value="1"/>
</dbReference>
<dbReference type="RefSeq" id="WP_320423166.1">
    <property type="nucleotide sequence ID" value="NZ_JAXCLA010000004.1"/>
</dbReference>
<evidence type="ECO:0000256" key="4">
    <source>
        <dbReference type="RuleBase" id="RU361154"/>
    </source>
</evidence>
<evidence type="ECO:0000259" key="5">
    <source>
        <dbReference type="Pfam" id="PF00703"/>
    </source>
</evidence>
<dbReference type="PANTHER" id="PTHR42732">
    <property type="entry name" value="BETA-GALACTOSIDASE"/>
    <property type="match status" value="1"/>
</dbReference>
<feature type="domain" description="Glycoside hydrolase family 2 catalytic" evidence="6">
    <location>
        <begin position="274"/>
        <end position="413"/>
    </location>
</feature>
<feature type="domain" description="Glycoside hydrolase family 2 immunoglobulin-like beta-sandwich" evidence="5">
    <location>
        <begin position="165"/>
        <end position="268"/>
    </location>
</feature>
<reference evidence="9 10" key="1">
    <citation type="submission" date="2023-11" db="EMBL/GenBank/DDBJ databases">
        <title>Paucibacter sp. nov., isolated from fresh soil in Korea.</title>
        <authorList>
            <person name="Le N.T.T."/>
        </authorList>
    </citation>
    <scope>NUCLEOTIDE SEQUENCE [LARGE SCALE GENOMIC DNA]</scope>
    <source>
        <strain evidence="9 10">R3-3</strain>
    </source>
</reference>
<dbReference type="InterPro" id="IPR006104">
    <property type="entry name" value="Glyco_hydro_2_N"/>
</dbReference>